<protein>
    <recommendedName>
        <fullName evidence="7">Mce-associated membrane protein</fullName>
    </recommendedName>
</protein>
<dbReference type="Proteomes" id="UP001335729">
    <property type="component" value="Unassembled WGS sequence"/>
</dbReference>
<feature type="transmembrane region" description="Helical" evidence="4">
    <location>
        <begin position="134"/>
        <end position="155"/>
    </location>
</feature>
<organism evidence="5 6">
    <name type="scientific">Gordonia prachuapensis</name>
    <dbReference type="NCBI Taxonomy" id="3115651"/>
    <lineage>
        <taxon>Bacteria</taxon>
        <taxon>Bacillati</taxon>
        <taxon>Actinomycetota</taxon>
        <taxon>Actinomycetes</taxon>
        <taxon>Mycobacteriales</taxon>
        <taxon>Gordoniaceae</taxon>
        <taxon>Gordonia</taxon>
    </lineage>
</organism>
<keyword evidence="4" id="KW-0812">Transmembrane</keyword>
<evidence type="ECO:0000313" key="5">
    <source>
        <dbReference type="EMBL" id="MEE4024130.1"/>
    </source>
</evidence>
<gene>
    <name evidence="5" type="ORF">V1Y59_13680</name>
</gene>
<feature type="compositionally biased region" description="Basic residues" evidence="3">
    <location>
        <begin position="7"/>
        <end position="17"/>
    </location>
</feature>
<dbReference type="PANTHER" id="PTHR37042:SF4">
    <property type="entry name" value="OUTER MEMBRANE PROTEIN RV1973"/>
    <property type="match status" value="1"/>
</dbReference>
<keyword evidence="2 4" id="KW-0472">Membrane</keyword>
<evidence type="ECO:0000313" key="6">
    <source>
        <dbReference type="Proteomes" id="UP001335729"/>
    </source>
</evidence>
<evidence type="ECO:0000256" key="4">
    <source>
        <dbReference type="SAM" id="Phobius"/>
    </source>
</evidence>
<evidence type="ECO:0008006" key="7">
    <source>
        <dbReference type="Google" id="ProtNLM"/>
    </source>
</evidence>
<sequence>MPNNPRPSRKAPKRRSTPRVAGRPGPGQTSSSEPVESTQVPADPADGTPEAADGTPDPADRTPEAADGTPDPADKTPEATDSPESADADKPKQASKRPVSRVSTLRPGDGAPAAEPAEPATSLGRRPGGSRRRATVVVLAAIAAVLGIFALIAGLHPGADIGPNKAFVDRPATTELTSQVQSKACALTVNTVDVDKWAEQARAVLTGEALTEFDQYLPQQREILGQTQAVADCRVETVGVADLSGGDDGDTARVVVNMIVSQQQAGIAGQSAAPRYQFGMVKQGDAWLINKVEAF</sequence>
<evidence type="ECO:0000256" key="1">
    <source>
        <dbReference type="ARBA" id="ARBA00004370"/>
    </source>
</evidence>
<name>A0ABU7MUX7_9ACTN</name>
<reference evidence="5 6" key="1">
    <citation type="submission" date="2024-01" db="EMBL/GenBank/DDBJ databases">
        <title>Draft genome sequence of Gordonia sp. PKS22-38.</title>
        <authorList>
            <person name="Suphannarot A."/>
            <person name="Mingma R."/>
        </authorList>
    </citation>
    <scope>NUCLEOTIDE SEQUENCE [LARGE SCALE GENOMIC DNA]</scope>
    <source>
        <strain evidence="5 6">PKS22-38</strain>
    </source>
</reference>
<dbReference type="RefSeq" id="WP_330505514.1">
    <property type="nucleotide sequence ID" value="NZ_JAZDUE010000010.1"/>
</dbReference>
<comment type="subcellular location">
    <subcellularLocation>
        <location evidence="1">Membrane</location>
    </subcellularLocation>
</comment>
<keyword evidence="6" id="KW-1185">Reference proteome</keyword>
<evidence type="ECO:0000256" key="3">
    <source>
        <dbReference type="SAM" id="MobiDB-lite"/>
    </source>
</evidence>
<feature type="compositionally biased region" description="Low complexity" evidence="3">
    <location>
        <begin position="111"/>
        <end position="120"/>
    </location>
</feature>
<evidence type="ECO:0000256" key="2">
    <source>
        <dbReference type="ARBA" id="ARBA00023136"/>
    </source>
</evidence>
<accession>A0ABU7MUX7</accession>
<dbReference type="PANTHER" id="PTHR37042">
    <property type="entry name" value="OUTER MEMBRANE PROTEIN RV1973"/>
    <property type="match status" value="1"/>
</dbReference>
<dbReference type="EMBL" id="JAZDUE010000010">
    <property type="protein sequence ID" value="MEE4024130.1"/>
    <property type="molecule type" value="Genomic_DNA"/>
</dbReference>
<feature type="region of interest" description="Disordered" evidence="3">
    <location>
        <begin position="1"/>
        <end position="131"/>
    </location>
</feature>
<comment type="caution">
    <text evidence="5">The sequence shown here is derived from an EMBL/GenBank/DDBJ whole genome shotgun (WGS) entry which is preliminary data.</text>
</comment>
<keyword evidence="4" id="KW-1133">Transmembrane helix</keyword>
<proteinExistence type="predicted"/>
<feature type="compositionally biased region" description="Polar residues" evidence="3">
    <location>
        <begin position="27"/>
        <end position="40"/>
    </location>
</feature>